<organism evidence="6 7">
    <name type="scientific">Actinomadura yumaensis</name>
    <dbReference type="NCBI Taxonomy" id="111807"/>
    <lineage>
        <taxon>Bacteria</taxon>
        <taxon>Bacillati</taxon>
        <taxon>Actinomycetota</taxon>
        <taxon>Actinomycetes</taxon>
        <taxon>Streptosporangiales</taxon>
        <taxon>Thermomonosporaceae</taxon>
        <taxon>Actinomadura</taxon>
    </lineage>
</organism>
<dbReference type="SUPFAM" id="SSF46689">
    <property type="entry name" value="Homeodomain-like"/>
    <property type="match status" value="1"/>
</dbReference>
<sequence>MGDGTAPQPPRAGTAARPMRADARRNYDRLLAVARDAFAERGIEASLEDVARRAEVGIGTLYRHFPTRDALLEALLRERFDALTAKGRALLDRPCDRAVLLDWTRSFMEMLGTYRGLTAALTATLADETSELHASCAAMRGTGTALLVRAQESGLVRTDVDASEFMTLVNGVTWGNEQSFAGSPERLDKLLGIVLDGLAPR</sequence>
<dbReference type="SUPFAM" id="SSF48498">
    <property type="entry name" value="Tetracyclin repressor-like, C-terminal domain"/>
    <property type="match status" value="1"/>
</dbReference>
<evidence type="ECO:0000256" key="4">
    <source>
        <dbReference type="PROSITE-ProRule" id="PRU00335"/>
    </source>
</evidence>
<reference evidence="7" key="1">
    <citation type="journal article" date="2019" name="Int. J. Syst. Evol. Microbiol.">
        <title>The Global Catalogue of Microorganisms (GCM) 10K type strain sequencing project: providing services to taxonomists for standard genome sequencing and annotation.</title>
        <authorList>
            <consortium name="The Broad Institute Genomics Platform"/>
            <consortium name="The Broad Institute Genome Sequencing Center for Infectious Disease"/>
            <person name="Wu L."/>
            <person name="Ma J."/>
        </authorList>
    </citation>
    <scope>NUCLEOTIDE SEQUENCE [LARGE SCALE GENOMIC DNA]</scope>
    <source>
        <strain evidence="7">JCM 3369</strain>
    </source>
</reference>
<evidence type="ECO:0000259" key="5">
    <source>
        <dbReference type="PROSITE" id="PS50977"/>
    </source>
</evidence>
<name>A0ABW2CGU3_9ACTN</name>
<dbReference type="Proteomes" id="UP001596380">
    <property type="component" value="Unassembled WGS sequence"/>
</dbReference>
<protein>
    <submittedName>
        <fullName evidence="6">TetR/AcrR family transcriptional regulator</fullName>
    </submittedName>
</protein>
<dbReference type="InterPro" id="IPR036271">
    <property type="entry name" value="Tet_transcr_reg_TetR-rel_C_sf"/>
</dbReference>
<comment type="caution">
    <text evidence="6">The sequence shown here is derived from an EMBL/GenBank/DDBJ whole genome shotgun (WGS) entry which is preliminary data.</text>
</comment>
<dbReference type="InterPro" id="IPR009057">
    <property type="entry name" value="Homeodomain-like_sf"/>
</dbReference>
<dbReference type="RefSeq" id="WP_378063137.1">
    <property type="nucleotide sequence ID" value="NZ_JBHSXS010000003.1"/>
</dbReference>
<keyword evidence="7" id="KW-1185">Reference proteome</keyword>
<dbReference type="InterPro" id="IPR050109">
    <property type="entry name" value="HTH-type_TetR-like_transc_reg"/>
</dbReference>
<dbReference type="InterPro" id="IPR049445">
    <property type="entry name" value="TetR_SbtR-like_C"/>
</dbReference>
<dbReference type="PRINTS" id="PR00455">
    <property type="entry name" value="HTHTETR"/>
</dbReference>
<evidence type="ECO:0000313" key="7">
    <source>
        <dbReference type="Proteomes" id="UP001596380"/>
    </source>
</evidence>
<proteinExistence type="predicted"/>
<dbReference type="PROSITE" id="PS50977">
    <property type="entry name" value="HTH_TETR_2"/>
    <property type="match status" value="1"/>
</dbReference>
<dbReference type="PANTHER" id="PTHR30055">
    <property type="entry name" value="HTH-TYPE TRANSCRIPTIONAL REGULATOR RUTR"/>
    <property type="match status" value="1"/>
</dbReference>
<accession>A0ABW2CGU3</accession>
<feature type="domain" description="HTH tetR-type" evidence="5">
    <location>
        <begin position="24"/>
        <end position="83"/>
    </location>
</feature>
<dbReference type="Pfam" id="PF00440">
    <property type="entry name" value="TetR_N"/>
    <property type="match status" value="1"/>
</dbReference>
<feature type="DNA-binding region" description="H-T-H motif" evidence="4">
    <location>
        <begin position="46"/>
        <end position="65"/>
    </location>
</feature>
<dbReference type="PANTHER" id="PTHR30055:SF234">
    <property type="entry name" value="HTH-TYPE TRANSCRIPTIONAL REGULATOR BETI"/>
    <property type="match status" value="1"/>
</dbReference>
<evidence type="ECO:0000256" key="1">
    <source>
        <dbReference type="ARBA" id="ARBA00023015"/>
    </source>
</evidence>
<gene>
    <name evidence="6" type="ORF">ACFQKB_08025</name>
</gene>
<evidence type="ECO:0000313" key="6">
    <source>
        <dbReference type="EMBL" id="MFC6879710.1"/>
    </source>
</evidence>
<dbReference type="InterPro" id="IPR001647">
    <property type="entry name" value="HTH_TetR"/>
</dbReference>
<dbReference type="Gene3D" id="1.10.357.10">
    <property type="entry name" value="Tetracycline Repressor, domain 2"/>
    <property type="match status" value="1"/>
</dbReference>
<evidence type="ECO:0000256" key="3">
    <source>
        <dbReference type="ARBA" id="ARBA00023163"/>
    </source>
</evidence>
<dbReference type="EMBL" id="JBHSXS010000003">
    <property type="protein sequence ID" value="MFC6879710.1"/>
    <property type="molecule type" value="Genomic_DNA"/>
</dbReference>
<keyword evidence="3" id="KW-0804">Transcription</keyword>
<keyword evidence="1" id="KW-0805">Transcription regulation</keyword>
<keyword evidence="2 4" id="KW-0238">DNA-binding</keyword>
<dbReference type="Pfam" id="PF21597">
    <property type="entry name" value="TetR_C_43"/>
    <property type="match status" value="1"/>
</dbReference>
<evidence type="ECO:0000256" key="2">
    <source>
        <dbReference type="ARBA" id="ARBA00023125"/>
    </source>
</evidence>